<evidence type="ECO:0000313" key="17">
    <source>
        <dbReference type="EMBL" id="CAJ0585958.1"/>
    </source>
</evidence>
<feature type="domain" description="Aminoacyl-transfer RNA synthetases class-II family profile" evidence="15">
    <location>
        <begin position="243"/>
        <end position="516"/>
    </location>
</feature>
<dbReference type="Proteomes" id="UP001177023">
    <property type="component" value="Unassembled WGS sequence"/>
</dbReference>
<gene>
    <name evidence="17" type="ORF">MSPICULIGERA_LOCUS23968</name>
</gene>
<dbReference type="NCBIfam" id="NF003211">
    <property type="entry name" value="PRK04173.1"/>
    <property type="match status" value="1"/>
</dbReference>
<dbReference type="EC" id="6.1.1.14" evidence="2"/>
<evidence type="ECO:0000256" key="7">
    <source>
        <dbReference type="ARBA" id="ARBA00022840"/>
    </source>
</evidence>
<keyword evidence="4" id="KW-0436">Ligase</keyword>
<keyword evidence="13" id="KW-0175">Coiled coil</keyword>
<comment type="catalytic activity">
    <reaction evidence="11">
        <text>2 ATP + H(+) = P(1),P(4)-bis(5'-adenosyl) tetraphosphate + diphosphate</text>
        <dbReference type="Rhea" id="RHEA:34935"/>
        <dbReference type="ChEBI" id="CHEBI:15378"/>
        <dbReference type="ChEBI" id="CHEBI:30616"/>
        <dbReference type="ChEBI" id="CHEBI:33019"/>
        <dbReference type="ChEBI" id="CHEBI:58141"/>
    </reaction>
    <physiologicalReaction direction="left-to-right" evidence="11">
        <dbReference type="Rhea" id="RHEA:34936"/>
    </physiologicalReaction>
</comment>
<evidence type="ECO:0000313" key="18">
    <source>
        <dbReference type="Proteomes" id="UP001177023"/>
    </source>
</evidence>
<dbReference type="SUPFAM" id="SSF52954">
    <property type="entry name" value="Class II aaRS ABD-related"/>
    <property type="match status" value="1"/>
</dbReference>
<dbReference type="GO" id="GO:0070150">
    <property type="term" value="P:mitochondrial glycyl-tRNA aminoacylation"/>
    <property type="evidence" value="ECO:0007669"/>
    <property type="project" value="TreeGrafter"/>
</dbReference>
<evidence type="ECO:0000256" key="9">
    <source>
        <dbReference type="ARBA" id="ARBA00023146"/>
    </source>
</evidence>
<comment type="caution">
    <text evidence="17">The sequence shown here is derived from an EMBL/GenBank/DDBJ whole genome shotgun (WGS) entry which is preliminary data.</text>
</comment>
<proteinExistence type="predicted"/>
<dbReference type="GO" id="GO:0016740">
    <property type="term" value="F:transferase activity"/>
    <property type="evidence" value="ECO:0007669"/>
    <property type="project" value="UniProtKB-KW"/>
</dbReference>
<dbReference type="InterPro" id="IPR045864">
    <property type="entry name" value="aa-tRNA-synth_II/BPL/LPL"/>
</dbReference>
<keyword evidence="18" id="KW-1185">Reference proteome</keyword>
<keyword evidence="5" id="KW-0808">Transferase</keyword>
<dbReference type="InterPro" id="IPR036621">
    <property type="entry name" value="Anticodon-bd_dom_sf"/>
</dbReference>
<evidence type="ECO:0000256" key="2">
    <source>
        <dbReference type="ARBA" id="ARBA00012829"/>
    </source>
</evidence>
<evidence type="ECO:0000256" key="5">
    <source>
        <dbReference type="ARBA" id="ARBA00022679"/>
    </source>
</evidence>
<dbReference type="PROSITE" id="PS51185">
    <property type="entry name" value="WHEP_TRS_2"/>
    <property type="match status" value="1"/>
</dbReference>
<accession>A0AA36DET8</accession>
<evidence type="ECO:0000256" key="6">
    <source>
        <dbReference type="ARBA" id="ARBA00022741"/>
    </source>
</evidence>
<evidence type="ECO:0000256" key="13">
    <source>
        <dbReference type="SAM" id="Coils"/>
    </source>
</evidence>
<dbReference type="EMBL" id="CATQJA010002707">
    <property type="protein sequence ID" value="CAJ0585958.1"/>
    <property type="molecule type" value="Genomic_DNA"/>
</dbReference>
<dbReference type="Gene3D" id="3.30.930.10">
    <property type="entry name" value="Bira Bifunctional Protein, Domain 2"/>
    <property type="match status" value="1"/>
</dbReference>
<feature type="region of interest" description="Disordered" evidence="14">
    <location>
        <begin position="996"/>
        <end position="1080"/>
    </location>
</feature>
<dbReference type="GO" id="GO:0004820">
    <property type="term" value="F:glycine-tRNA ligase activity"/>
    <property type="evidence" value="ECO:0007669"/>
    <property type="project" value="UniProtKB-EC"/>
</dbReference>
<feature type="non-terminal residue" evidence="17">
    <location>
        <position position="1080"/>
    </location>
</feature>
<dbReference type="InterPro" id="IPR006195">
    <property type="entry name" value="aa-tRNA-synth_II"/>
</dbReference>
<keyword evidence="9" id="KW-0030">Aminoacyl-tRNA synthetase</keyword>
<dbReference type="InterPro" id="IPR027031">
    <property type="entry name" value="Gly-tRNA_synthase/POLG2"/>
</dbReference>
<comment type="subunit">
    <text evidence="1">Homodimer.</text>
</comment>
<dbReference type="PRINTS" id="PR01043">
    <property type="entry name" value="TRNASYNTHGLY"/>
</dbReference>
<evidence type="ECO:0000256" key="3">
    <source>
        <dbReference type="ARBA" id="ARBA00019404"/>
    </source>
</evidence>
<dbReference type="PANTHER" id="PTHR10745">
    <property type="entry name" value="GLYCYL-TRNA SYNTHETASE/DNA POLYMERASE SUBUNIT GAMMA-2"/>
    <property type="match status" value="1"/>
</dbReference>
<evidence type="ECO:0000256" key="10">
    <source>
        <dbReference type="ARBA" id="ARBA00030057"/>
    </source>
</evidence>
<dbReference type="Gene3D" id="3.30.40.230">
    <property type="match status" value="1"/>
</dbReference>
<sequence length="1080" mass="119476">MKVAVSGNVKVTAKQSALPNSAQGKAVTRKFRQHLSEYLRNLADPGIERELRPLRHDAREAADAVFRLKSEKAAKDTLDKAVDELKERKRRLEEKELELAPLEASFDRTKLDTLLHACHFYRPAFGIYGAFPGLLYLGSNGSKMMANLIGLWEDHFVFEEQMLQITAPHITPDCVLRASGHVDRFADWMVRDVGNGEYFRADHFVRDALGKTKIDDETKSALLARVGNMGRDELWATIKKYALKSPAGNGVSEPEMANQMFAVQSGFSGDTSFLRPETAQGIFVEFNNFLHANKGKMPFAIAQTGTSFRNEVNPKHGLIRTREFQMCEIEHFHDPLDTSHPRFAEVRDSLINLYTDEAQQNGAAPQLIRLGEAVAKGHISSETIGYYLARTNDYLQKIGIDPQRLRFRQHQRNEMAHYAKECWDAEVFTSYGWIECAGIADRGTYDLGQHSEATNVPLKAERRDPITGTTTSYTPAVIEPSFGMGRIMYALLEHSFRQRAGDELRMFVCLHPEVAPIKCAVLPLASNSAELATATTTVCRLLHRARIPYTVDDSNGSIGKRYARTDRPGTPFAITVDYETLQRPHTVTVRIALSQQQARVKLDALPTVIRDLHFRVRDGRCASVNSAFYVSARRPDRRRLAVDVDKLLPIGIIVTVLMSLARPSAPELEEDQHRKNLLLAETEWNRSKVIVEQFFRDEKEFLLGTAAVQKQLPLELAKIHGNIQLMQARRFTRVPASGSSTSLGIRNEPTCLQRAWTAVCSFFGFAPRMKVADVESQGVFEESARLEAGEHSPTLLGTDFPLAIEILNDGAGMGSMSAATDALSNITNAMANVTESRVTFVKMYEQSVAPYDELRKLERRSIADLRVSKKIVQPPAAPSVLQELADGIWQFIDITAAKIAAQSSTPPAPSDAPPSTSAARELDANKLFDGSTLAVDVFREGANGKCGASSTTDPQIITSPAKACGQLEEQSVLVPNNTSPPLSSYQSATAVWSSVPPSALNTSNTQRSATSSKSNSSTNKDPERTSSSRAKPDHKYDDVAKAEDKPPSVDQKPKRQRLPPPGPNPAASPPMNGQREKKLL</sequence>
<evidence type="ECO:0000256" key="1">
    <source>
        <dbReference type="ARBA" id="ARBA00011738"/>
    </source>
</evidence>
<feature type="compositionally biased region" description="Low complexity" evidence="14">
    <location>
        <begin position="1010"/>
        <end position="1019"/>
    </location>
</feature>
<evidence type="ECO:0000259" key="15">
    <source>
        <dbReference type="PROSITE" id="PS50862"/>
    </source>
</evidence>
<dbReference type="SMART" id="SM00991">
    <property type="entry name" value="WHEP-TRS"/>
    <property type="match status" value="1"/>
</dbReference>
<organism evidence="17 18">
    <name type="scientific">Mesorhabditis spiculigera</name>
    <dbReference type="NCBI Taxonomy" id="96644"/>
    <lineage>
        <taxon>Eukaryota</taxon>
        <taxon>Metazoa</taxon>
        <taxon>Ecdysozoa</taxon>
        <taxon>Nematoda</taxon>
        <taxon>Chromadorea</taxon>
        <taxon>Rhabditida</taxon>
        <taxon>Rhabditina</taxon>
        <taxon>Rhabditomorpha</taxon>
        <taxon>Rhabditoidea</taxon>
        <taxon>Rhabditidae</taxon>
        <taxon>Mesorhabditinae</taxon>
        <taxon>Mesorhabditis</taxon>
    </lineage>
</organism>
<evidence type="ECO:0000256" key="11">
    <source>
        <dbReference type="ARBA" id="ARBA00048436"/>
    </source>
</evidence>
<dbReference type="Gene3D" id="3.40.50.800">
    <property type="entry name" value="Anticodon-binding domain"/>
    <property type="match status" value="1"/>
</dbReference>
<dbReference type="PANTHER" id="PTHR10745:SF0">
    <property type="entry name" value="GLYCINE--TRNA LIGASE"/>
    <property type="match status" value="1"/>
</dbReference>
<comment type="catalytic activity">
    <reaction evidence="12">
        <text>tRNA(Gly) + glycine + ATP = glycyl-tRNA(Gly) + AMP + diphosphate</text>
        <dbReference type="Rhea" id="RHEA:16013"/>
        <dbReference type="Rhea" id="RHEA-COMP:9664"/>
        <dbReference type="Rhea" id="RHEA-COMP:9683"/>
        <dbReference type="ChEBI" id="CHEBI:30616"/>
        <dbReference type="ChEBI" id="CHEBI:33019"/>
        <dbReference type="ChEBI" id="CHEBI:57305"/>
        <dbReference type="ChEBI" id="CHEBI:78442"/>
        <dbReference type="ChEBI" id="CHEBI:78522"/>
        <dbReference type="ChEBI" id="CHEBI:456215"/>
        <dbReference type="EC" id="6.1.1.14"/>
    </reaction>
    <physiologicalReaction direction="left-to-right" evidence="12">
        <dbReference type="Rhea" id="RHEA:16014"/>
    </physiologicalReaction>
</comment>
<feature type="compositionally biased region" description="Pro residues" evidence="14">
    <location>
        <begin position="1058"/>
        <end position="1068"/>
    </location>
</feature>
<dbReference type="InterPro" id="IPR002315">
    <property type="entry name" value="tRNA-synt_gly"/>
</dbReference>
<dbReference type="NCBIfam" id="TIGR00389">
    <property type="entry name" value="glyS_dimeric"/>
    <property type="match status" value="1"/>
</dbReference>
<dbReference type="SUPFAM" id="SSF55681">
    <property type="entry name" value="Class II aaRS and biotin synthetases"/>
    <property type="match status" value="1"/>
</dbReference>
<dbReference type="GO" id="GO:0005524">
    <property type="term" value="F:ATP binding"/>
    <property type="evidence" value="ECO:0007669"/>
    <property type="project" value="UniProtKB-KW"/>
</dbReference>
<evidence type="ECO:0000256" key="8">
    <source>
        <dbReference type="ARBA" id="ARBA00022917"/>
    </source>
</evidence>
<dbReference type="InterPro" id="IPR004154">
    <property type="entry name" value="Anticodon-bd"/>
</dbReference>
<keyword evidence="6" id="KW-0547">Nucleotide-binding</keyword>
<evidence type="ECO:0000256" key="4">
    <source>
        <dbReference type="ARBA" id="ARBA00022598"/>
    </source>
</evidence>
<reference evidence="17" key="1">
    <citation type="submission" date="2023-06" db="EMBL/GenBank/DDBJ databases">
        <authorList>
            <person name="Delattre M."/>
        </authorList>
    </citation>
    <scope>NUCLEOTIDE SEQUENCE</scope>
    <source>
        <strain evidence="17">AF72</strain>
    </source>
</reference>
<dbReference type="PROSITE" id="PS50862">
    <property type="entry name" value="AA_TRNA_LIGASE_II"/>
    <property type="match status" value="1"/>
</dbReference>
<protein>
    <recommendedName>
        <fullName evidence="3">Glycine--tRNA ligase</fullName>
        <ecNumber evidence="2">6.1.1.14</ecNumber>
    </recommendedName>
    <alternativeName>
        <fullName evidence="10">Diadenosine tetraphosphate synthetase</fullName>
    </alternativeName>
</protein>
<evidence type="ECO:0000256" key="14">
    <source>
        <dbReference type="SAM" id="MobiDB-lite"/>
    </source>
</evidence>
<feature type="domain" description="WHEP-TRS" evidence="16">
    <location>
        <begin position="50"/>
        <end position="106"/>
    </location>
</feature>
<feature type="compositionally biased region" description="Basic and acidic residues" evidence="14">
    <location>
        <begin position="1020"/>
        <end position="1053"/>
    </location>
</feature>
<dbReference type="InterPro" id="IPR002314">
    <property type="entry name" value="aa-tRNA-synt_IIb"/>
</dbReference>
<keyword evidence="8" id="KW-0648">Protein biosynthesis</keyword>
<feature type="coiled-coil region" evidence="13">
    <location>
        <begin position="68"/>
        <end position="105"/>
    </location>
</feature>
<keyword evidence="7" id="KW-0067">ATP-binding</keyword>
<dbReference type="AlphaFoldDB" id="A0AA36DET8"/>
<dbReference type="GO" id="GO:0005739">
    <property type="term" value="C:mitochondrion"/>
    <property type="evidence" value="ECO:0007669"/>
    <property type="project" value="TreeGrafter"/>
</dbReference>
<name>A0AA36DET8_9BILA</name>
<evidence type="ECO:0000256" key="12">
    <source>
        <dbReference type="ARBA" id="ARBA00049523"/>
    </source>
</evidence>
<dbReference type="InterPro" id="IPR000738">
    <property type="entry name" value="WHEP-TRS_dom"/>
</dbReference>
<dbReference type="Pfam" id="PF00587">
    <property type="entry name" value="tRNA-synt_2b"/>
    <property type="match status" value="1"/>
</dbReference>
<feature type="compositionally biased region" description="Polar residues" evidence="14">
    <location>
        <begin position="996"/>
        <end position="1009"/>
    </location>
</feature>
<dbReference type="Pfam" id="PF03129">
    <property type="entry name" value="HGTP_anticodon"/>
    <property type="match status" value="1"/>
</dbReference>
<evidence type="ECO:0000259" key="16">
    <source>
        <dbReference type="PROSITE" id="PS51185"/>
    </source>
</evidence>